<dbReference type="PANTHER" id="PTHR33119:SF1">
    <property type="entry name" value="FE2OG DIOXYGENASE DOMAIN-CONTAINING PROTEIN"/>
    <property type="match status" value="1"/>
</dbReference>
<protein>
    <submittedName>
        <fullName evidence="4">Uncharacterized protein</fullName>
    </submittedName>
</protein>
<gene>
    <name evidence="4" type="ORF">MYCIT1_LOCUS12881</name>
</gene>
<accession>A0AAD2H555</accession>
<evidence type="ECO:0000259" key="2">
    <source>
        <dbReference type="Pfam" id="PF14033"/>
    </source>
</evidence>
<dbReference type="Pfam" id="PF14033">
    <property type="entry name" value="DUF4246"/>
    <property type="match status" value="1"/>
</dbReference>
<evidence type="ECO:0000313" key="5">
    <source>
        <dbReference type="Proteomes" id="UP001295794"/>
    </source>
</evidence>
<keyword evidence="5" id="KW-1185">Reference proteome</keyword>
<dbReference type="InterPro" id="IPR049207">
    <property type="entry name" value="DUF4246_N"/>
</dbReference>
<dbReference type="AlphaFoldDB" id="A0AAD2H555"/>
<name>A0AAD2H555_9AGAR</name>
<dbReference type="InterPro" id="IPR025340">
    <property type="entry name" value="DUF4246"/>
</dbReference>
<dbReference type="EMBL" id="CAVNYO010000144">
    <property type="protein sequence ID" value="CAK5269281.1"/>
    <property type="molecule type" value="Genomic_DNA"/>
</dbReference>
<evidence type="ECO:0000256" key="1">
    <source>
        <dbReference type="SAM" id="MobiDB-lite"/>
    </source>
</evidence>
<feature type="domain" description="DUF4246" evidence="2">
    <location>
        <begin position="79"/>
        <end position="484"/>
    </location>
</feature>
<dbReference type="PANTHER" id="PTHR33119">
    <property type="entry name" value="IFI3P"/>
    <property type="match status" value="1"/>
</dbReference>
<comment type="caution">
    <text evidence="4">The sequence shown here is derived from an EMBL/GenBank/DDBJ whole genome shotgun (WGS) entry which is preliminary data.</text>
</comment>
<sequence length="557" mass="63324">MNTRYPHPFHEDPEDGETESAGVPDPTTLAELRMCKLSAQLREKDRWWDKCWDENITRKWTAEVQEQQKDLVRWSKLSERMVNYVIEELQAASRIREKTGGVEPGPFDRVYISDGLIAEELTAQLAAAVKLLEDVPSNEKDWHPGSEERVLDLVHPSICPLVYDDSWGRSDEGVLQRFAMPALESDDVDAVFVSPRFQWLPSDFAVDDAGAVKLVSPYINNIPSQHQDAFVPVLERIMERALPLWEGVLTELRTPPQPRIDHAAECVMGSGYTEDIPSDDELTAELAKRETELEPFRDWTYRYLLRGDLNLPEAPEQYVARRGDVEAADRVSLRGSTIQVIVKLANIVLTPENPSYPGGIWHVEGMANESIVSTFIYYYDTDNIEPSSLSFRQATSQPEYHEQDDAACMTILYGIDAQEPCVQVLGEVQTKAGRCIAFPNIYQHLVSPFSLVDTTKPGTRKILVFFLVDPTRRIVSATNVPPQQVWEMKRLLRAQGPQSRLSTLPLELVEYIATLVPGVKTRQEANEIREELMGERTIVVESVDREYFSRSFNMCEH</sequence>
<proteinExistence type="predicted"/>
<evidence type="ECO:0000313" key="4">
    <source>
        <dbReference type="EMBL" id="CAK5269281.1"/>
    </source>
</evidence>
<dbReference type="InterPro" id="IPR049192">
    <property type="entry name" value="DUF4246_C"/>
</dbReference>
<feature type="domain" description="DUF4246" evidence="3">
    <location>
        <begin position="3"/>
        <end position="63"/>
    </location>
</feature>
<evidence type="ECO:0000259" key="3">
    <source>
        <dbReference type="Pfam" id="PF21666"/>
    </source>
</evidence>
<reference evidence="4" key="1">
    <citation type="submission" date="2023-11" db="EMBL/GenBank/DDBJ databases">
        <authorList>
            <person name="De Vega J J."/>
            <person name="De Vega J J."/>
        </authorList>
    </citation>
    <scope>NUCLEOTIDE SEQUENCE</scope>
</reference>
<organism evidence="4 5">
    <name type="scientific">Mycena citricolor</name>
    <dbReference type="NCBI Taxonomy" id="2018698"/>
    <lineage>
        <taxon>Eukaryota</taxon>
        <taxon>Fungi</taxon>
        <taxon>Dikarya</taxon>
        <taxon>Basidiomycota</taxon>
        <taxon>Agaricomycotina</taxon>
        <taxon>Agaricomycetes</taxon>
        <taxon>Agaricomycetidae</taxon>
        <taxon>Agaricales</taxon>
        <taxon>Marasmiineae</taxon>
        <taxon>Mycenaceae</taxon>
        <taxon>Mycena</taxon>
    </lineage>
</organism>
<feature type="region of interest" description="Disordered" evidence="1">
    <location>
        <begin position="1"/>
        <end position="25"/>
    </location>
</feature>
<dbReference type="Pfam" id="PF21666">
    <property type="entry name" value="DUF4246_N"/>
    <property type="match status" value="1"/>
</dbReference>
<dbReference type="Proteomes" id="UP001295794">
    <property type="component" value="Unassembled WGS sequence"/>
</dbReference>